<dbReference type="EMBL" id="UGNP01000001">
    <property type="protein sequence ID" value="STX10424.1"/>
    <property type="molecule type" value="Genomic_DNA"/>
</dbReference>
<evidence type="ECO:0000313" key="7">
    <source>
        <dbReference type="EMBL" id="STX10424.1"/>
    </source>
</evidence>
<dbReference type="InterPro" id="IPR015424">
    <property type="entry name" value="PyrdxlP-dep_Trfase"/>
</dbReference>
<organism evidence="7 9">
    <name type="scientific">Kurthia zopfii</name>
    <dbReference type="NCBI Taxonomy" id="1650"/>
    <lineage>
        <taxon>Bacteria</taxon>
        <taxon>Bacillati</taxon>
        <taxon>Bacillota</taxon>
        <taxon>Bacilli</taxon>
        <taxon>Bacillales</taxon>
        <taxon>Caryophanaceae</taxon>
        <taxon>Kurthia</taxon>
    </lineage>
</organism>
<dbReference type="PANTHER" id="PTHR43525:SF1">
    <property type="entry name" value="PROTEIN MALY"/>
    <property type="match status" value="1"/>
</dbReference>
<dbReference type="RefSeq" id="WP_109348515.1">
    <property type="nucleotide sequence ID" value="NZ_BJUE01000005.1"/>
</dbReference>
<sequence>MNNFDQQLSRKNTGSIKWDFMEKIYNIPNAENIIPMWIADMDFAAPQIITEAISKRLEKPIFGYSYEVDPCADSIVNWLERRHNWTITSDQIIYHQGVVPAIATAVEALTAPSDSILVNSPVYPPFFMIPAKLGREVVYSPLLEDRGRYSFDFNNFEEQVKKPEVTMFILCHPHNPAGVAWDEDTLRKIDELCFANNVIVVSDEIHSDLMLNGSKHIPLAKVSAHPENIVTCFAPTKTFNIAGIQAAMVISCDSHKRLEMQNAIASHGQMGLNVFAIAAVEAAFSEEAEKWLHDLIQYLNKNIDYTIDTISKAVPSVKINRPDATYLLWVDIRETGFSEKEIMQKLLDAGVALDPGTKYGQAFEGFLRMNIACTSDTLKEAVSRFIKAFA</sequence>
<reference evidence="8 10" key="2">
    <citation type="submission" date="2019-03" db="EMBL/GenBank/DDBJ databases">
        <title>Genomic Encyclopedia of Type Strains, Phase IV (KMG-IV): sequencing the most valuable type-strain genomes for metagenomic binning, comparative biology and taxonomic classification.</title>
        <authorList>
            <person name="Goeker M."/>
        </authorList>
    </citation>
    <scope>NUCLEOTIDE SEQUENCE [LARGE SCALE GENOMIC DNA]</scope>
    <source>
        <strain evidence="8 10">DSM 20580</strain>
    </source>
</reference>
<evidence type="ECO:0000313" key="10">
    <source>
        <dbReference type="Proteomes" id="UP000294641"/>
    </source>
</evidence>
<reference evidence="7 9" key="1">
    <citation type="submission" date="2018-06" db="EMBL/GenBank/DDBJ databases">
        <authorList>
            <consortium name="Pathogen Informatics"/>
            <person name="Doyle S."/>
        </authorList>
    </citation>
    <scope>NUCLEOTIDE SEQUENCE [LARGE SCALE GENOMIC DNA]</scope>
    <source>
        <strain evidence="7 9">NCTC10597</strain>
    </source>
</reference>
<accession>A0A8B4QCQ6</accession>
<protein>
    <recommendedName>
        <fullName evidence="2">cysteine-S-conjugate beta-lyase</fullName>
        <ecNumber evidence="2">4.4.1.13</ecNumber>
    </recommendedName>
</protein>
<dbReference type="Gene3D" id="3.90.1150.10">
    <property type="entry name" value="Aspartate Aminotransferase, domain 1"/>
    <property type="match status" value="1"/>
</dbReference>
<evidence type="ECO:0000256" key="3">
    <source>
        <dbReference type="ARBA" id="ARBA00022898"/>
    </source>
</evidence>
<dbReference type="InterPro" id="IPR004839">
    <property type="entry name" value="Aminotransferase_I/II_large"/>
</dbReference>
<dbReference type="OrthoDB" id="9802872at2"/>
<comment type="similarity">
    <text evidence="5">Belongs to the class-II pyridoxal-phosphate-dependent aminotransferase family. MalY/PatB cystathionine beta-lyase subfamily.</text>
</comment>
<dbReference type="PANTHER" id="PTHR43525">
    <property type="entry name" value="PROTEIN MALY"/>
    <property type="match status" value="1"/>
</dbReference>
<dbReference type="InterPro" id="IPR051798">
    <property type="entry name" value="Class-II_PLP-Dep_Aminotrans"/>
</dbReference>
<dbReference type="Proteomes" id="UP000254330">
    <property type="component" value="Unassembled WGS sequence"/>
</dbReference>
<keyword evidence="4 7" id="KW-0456">Lyase</keyword>
<keyword evidence="3" id="KW-0663">Pyridoxal phosphate</keyword>
<dbReference type="Gene3D" id="3.40.640.10">
    <property type="entry name" value="Type I PLP-dependent aspartate aminotransferase-like (Major domain)"/>
    <property type="match status" value="1"/>
</dbReference>
<dbReference type="Proteomes" id="UP000294641">
    <property type="component" value="Unassembled WGS sequence"/>
</dbReference>
<dbReference type="EMBL" id="SNZG01000003">
    <property type="protein sequence ID" value="TDR42739.1"/>
    <property type="molecule type" value="Genomic_DNA"/>
</dbReference>
<name>A0A8B4QCQ6_9BACL</name>
<dbReference type="EC" id="4.4.1.13" evidence="2"/>
<dbReference type="CDD" id="cd00609">
    <property type="entry name" value="AAT_like"/>
    <property type="match status" value="1"/>
</dbReference>
<dbReference type="GO" id="GO:0030170">
    <property type="term" value="F:pyridoxal phosphate binding"/>
    <property type="evidence" value="ECO:0007669"/>
    <property type="project" value="InterPro"/>
</dbReference>
<dbReference type="GO" id="GO:0047804">
    <property type="term" value="F:cysteine-S-conjugate beta-lyase activity"/>
    <property type="evidence" value="ECO:0007669"/>
    <property type="project" value="UniProtKB-EC"/>
</dbReference>
<comment type="caution">
    <text evidence="7">The sequence shown here is derived from an EMBL/GenBank/DDBJ whole genome shotgun (WGS) entry which is preliminary data.</text>
</comment>
<proteinExistence type="inferred from homology"/>
<comment type="cofactor">
    <cofactor evidence="1">
        <name>pyridoxal 5'-phosphate</name>
        <dbReference type="ChEBI" id="CHEBI:597326"/>
    </cofactor>
</comment>
<evidence type="ECO:0000313" key="9">
    <source>
        <dbReference type="Proteomes" id="UP000254330"/>
    </source>
</evidence>
<dbReference type="NCBIfam" id="TIGR04350">
    <property type="entry name" value="C_S_lyase_PatB"/>
    <property type="match status" value="1"/>
</dbReference>
<evidence type="ECO:0000256" key="5">
    <source>
        <dbReference type="ARBA" id="ARBA00037974"/>
    </source>
</evidence>
<dbReference type="InterPro" id="IPR015421">
    <property type="entry name" value="PyrdxlP-dep_Trfase_major"/>
</dbReference>
<keyword evidence="10" id="KW-1185">Reference proteome</keyword>
<dbReference type="Pfam" id="PF00155">
    <property type="entry name" value="Aminotran_1_2"/>
    <property type="match status" value="1"/>
</dbReference>
<dbReference type="InterPro" id="IPR015422">
    <property type="entry name" value="PyrdxlP-dep_Trfase_small"/>
</dbReference>
<evidence type="ECO:0000259" key="6">
    <source>
        <dbReference type="Pfam" id="PF00155"/>
    </source>
</evidence>
<gene>
    <name evidence="7" type="primary">patB</name>
    <name evidence="8" type="ORF">DFR61_103115</name>
    <name evidence="7" type="ORF">NCTC10597_02170</name>
</gene>
<dbReference type="InterPro" id="IPR027619">
    <property type="entry name" value="C-S_lyase_PatB-like"/>
</dbReference>
<dbReference type="AlphaFoldDB" id="A0A8B4QCQ6"/>
<feature type="domain" description="Aminotransferase class I/classII large" evidence="6">
    <location>
        <begin position="74"/>
        <end position="385"/>
    </location>
</feature>
<dbReference type="SUPFAM" id="SSF53383">
    <property type="entry name" value="PLP-dependent transferases"/>
    <property type="match status" value="1"/>
</dbReference>
<evidence type="ECO:0000313" key="8">
    <source>
        <dbReference type="EMBL" id="TDR42739.1"/>
    </source>
</evidence>
<evidence type="ECO:0000256" key="1">
    <source>
        <dbReference type="ARBA" id="ARBA00001933"/>
    </source>
</evidence>
<evidence type="ECO:0000256" key="2">
    <source>
        <dbReference type="ARBA" id="ARBA00012224"/>
    </source>
</evidence>
<evidence type="ECO:0000256" key="4">
    <source>
        <dbReference type="ARBA" id="ARBA00023239"/>
    </source>
</evidence>